<gene>
    <name evidence="2" type="ORF">BSU04_36665</name>
</gene>
<dbReference type="SUPFAM" id="SSF50129">
    <property type="entry name" value="GroES-like"/>
    <property type="match status" value="1"/>
</dbReference>
<dbReference type="Gene3D" id="3.40.50.720">
    <property type="entry name" value="NAD(P)-binding Rossmann-like Domain"/>
    <property type="match status" value="1"/>
</dbReference>
<dbReference type="AlphaFoldDB" id="A0A226WQH8"/>
<proteinExistence type="predicted"/>
<sequence length="325" mass="34278">MDRLEIVELPDPGAPAADEIRVRIRASSLNYHDYRVSSGDAPSIDCRIPMADGAGVIEAIGGDVSDFEVGDRVVSVFFPQWHDGPPRVVGDFSHTPGDGVDGYAREVVVRPSSWFTRAPAGYTYAEAATLTTAGVTAWRALVSDGKLKAGDTVLVLGTGGVSIFALQIARSMGATVIATSSSDAKLERLSAMGAAHTINYRTQPDWGRGVTDWMGGQGVDHVMEVGGAATLPQSISAIRIGGRISLIGALTGRSGELPIVALIVKNVCLQGVTVGSRSDQTGLIAGLETTGVKPVIDRSFPLEELAQAFKYQIEGRHFGKIVVEF</sequence>
<accession>A0A226WQH8</accession>
<dbReference type="EMBL" id="MTHB01000247">
    <property type="protein sequence ID" value="OXC73444.1"/>
    <property type="molecule type" value="Genomic_DNA"/>
</dbReference>
<name>A0A226WQH8_CABSO</name>
<dbReference type="InterPro" id="IPR013154">
    <property type="entry name" value="ADH-like_N"/>
</dbReference>
<evidence type="ECO:0000313" key="3">
    <source>
        <dbReference type="Proteomes" id="UP000214720"/>
    </source>
</evidence>
<dbReference type="InterPro" id="IPR020843">
    <property type="entry name" value="ER"/>
</dbReference>
<dbReference type="GO" id="GO:0016491">
    <property type="term" value="F:oxidoreductase activity"/>
    <property type="evidence" value="ECO:0007669"/>
    <property type="project" value="InterPro"/>
</dbReference>
<dbReference type="InterPro" id="IPR013149">
    <property type="entry name" value="ADH-like_C"/>
</dbReference>
<feature type="domain" description="Enoyl reductase (ER)" evidence="1">
    <location>
        <begin position="1"/>
        <end position="323"/>
    </location>
</feature>
<protein>
    <submittedName>
        <fullName evidence="2">Alcohol dehydrogenase</fullName>
    </submittedName>
</protein>
<dbReference type="SUPFAM" id="SSF51735">
    <property type="entry name" value="NAD(P)-binding Rossmann-fold domains"/>
    <property type="match status" value="1"/>
</dbReference>
<reference evidence="3" key="1">
    <citation type="submission" date="2017-01" db="EMBL/GenBank/DDBJ databases">
        <title>Genome Analysis of Deinococcus marmoris KOPRI26562.</title>
        <authorList>
            <person name="Kim J.H."/>
            <person name="Oh H.-M."/>
        </authorList>
    </citation>
    <scope>NUCLEOTIDE SEQUENCE [LARGE SCALE GENOMIC DNA]</scope>
    <source>
        <strain evidence="3">PAMC 26633</strain>
    </source>
</reference>
<comment type="caution">
    <text evidence="2">The sequence shown here is derived from an EMBL/GenBank/DDBJ whole genome shotgun (WGS) entry which is preliminary data.</text>
</comment>
<dbReference type="InterPro" id="IPR011032">
    <property type="entry name" value="GroES-like_sf"/>
</dbReference>
<dbReference type="PANTHER" id="PTHR45033">
    <property type="match status" value="1"/>
</dbReference>
<dbReference type="InterPro" id="IPR052711">
    <property type="entry name" value="Zinc_ADH-like"/>
</dbReference>
<organism evidence="2 3">
    <name type="scientific">Caballeronia sordidicola</name>
    <name type="common">Burkholderia sordidicola</name>
    <dbReference type="NCBI Taxonomy" id="196367"/>
    <lineage>
        <taxon>Bacteria</taxon>
        <taxon>Pseudomonadati</taxon>
        <taxon>Pseudomonadota</taxon>
        <taxon>Betaproteobacteria</taxon>
        <taxon>Burkholderiales</taxon>
        <taxon>Burkholderiaceae</taxon>
        <taxon>Caballeronia</taxon>
    </lineage>
</organism>
<dbReference type="PANTHER" id="PTHR45033:SF2">
    <property type="entry name" value="ZINC-TYPE ALCOHOL DEHYDROGENASE-LIKE PROTEIN C1773.06C"/>
    <property type="match status" value="1"/>
</dbReference>
<dbReference type="CDD" id="cd08276">
    <property type="entry name" value="MDR7"/>
    <property type="match status" value="1"/>
</dbReference>
<evidence type="ECO:0000313" key="2">
    <source>
        <dbReference type="EMBL" id="OXC73444.1"/>
    </source>
</evidence>
<dbReference type="Pfam" id="PF00107">
    <property type="entry name" value="ADH_zinc_N"/>
    <property type="match status" value="1"/>
</dbReference>
<evidence type="ECO:0000259" key="1">
    <source>
        <dbReference type="SMART" id="SM00829"/>
    </source>
</evidence>
<dbReference type="eggNOG" id="COG0604">
    <property type="taxonomic scope" value="Bacteria"/>
</dbReference>
<dbReference type="SMART" id="SM00829">
    <property type="entry name" value="PKS_ER"/>
    <property type="match status" value="1"/>
</dbReference>
<dbReference type="Pfam" id="PF08240">
    <property type="entry name" value="ADH_N"/>
    <property type="match status" value="1"/>
</dbReference>
<dbReference type="InterPro" id="IPR036291">
    <property type="entry name" value="NAD(P)-bd_dom_sf"/>
</dbReference>
<dbReference type="Gene3D" id="3.90.180.10">
    <property type="entry name" value="Medium-chain alcohol dehydrogenases, catalytic domain"/>
    <property type="match status" value="1"/>
</dbReference>
<dbReference type="Proteomes" id="UP000214720">
    <property type="component" value="Unassembled WGS sequence"/>
</dbReference>